<evidence type="ECO:0000256" key="1">
    <source>
        <dbReference type="ARBA" id="ARBA00002170"/>
    </source>
</evidence>
<dbReference type="Pfam" id="PF00081">
    <property type="entry name" value="Sod_Fe_N"/>
    <property type="match status" value="1"/>
</dbReference>
<feature type="domain" description="Manganese/iron superoxide dismutase C-terminal" evidence="12">
    <location>
        <begin position="97"/>
        <end position="194"/>
    </location>
</feature>
<comment type="catalytic activity">
    <reaction evidence="8 10">
        <text>2 superoxide + 2 H(+) = H2O2 + O2</text>
        <dbReference type="Rhea" id="RHEA:20696"/>
        <dbReference type="ChEBI" id="CHEBI:15378"/>
        <dbReference type="ChEBI" id="CHEBI:15379"/>
        <dbReference type="ChEBI" id="CHEBI:16240"/>
        <dbReference type="ChEBI" id="CHEBI:18421"/>
        <dbReference type="EC" id="1.15.1.1"/>
    </reaction>
</comment>
<dbReference type="Proteomes" id="UP000325440">
    <property type="component" value="Unassembled WGS sequence"/>
</dbReference>
<evidence type="ECO:0000256" key="10">
    <source>
        <dbReference type="RuleBase" id="RU000414"/>
    </source>
</evidence>
<feature type="binding site" evidence="9">
    <location>
        <position position="76"/>
    </location>
    <ligand>
        <name>Mn(2+)</name>
        <dbReference type="ChEBI" id="CHEBI:29035"/>
    </ligand>
</feature>
<organism evidence="13 14">
    <name type="scientific">Cinara cedri</name>
    <dbReference type="NCBI Taxonomy" id="506608"/>
    <lineage>
        <taxon>Eukaryota</taxon>
        <taxon>Metazoa</taxon>
        <taxon>Ecdysozoa</taxon>
        <taxon>Arthropoda</taxon>
        <taxon>Hexapoda</taxon>
        <taxon>Insecta</taxon>
        <taxon>Pterygota</taxon>
        <taxon>Neoptera</taxon>
        <taxon>Paraneoptera</taxon>
        <taxon>Hemiptera</taxon>
        <taxon>Sternorrhyncha</taxon>
        <taxon>Aphidomorpha</taxon>
        <taxon>Aphidoidea</taxon>
        <taxon>Aphididae</taxon>
        <taxon>Lachninae</taxon>
        <taxon>Cinara</taxon>
    </lineage>
</organism>
<dbReference type="PRINTS" id="PR01703">
    <property type="entry name" value="MNSODISMTASE"/>
</dbReference>
<keyword evidence="7" id="KW-0464">Manganese</keyword>
<feature type="domain" description="Manganese/iron superoxide dismutase N-terminal" evidence="11">
    <location>
        <begin position="2"/>
        <end position="83"/>
    </location>
</feature>
<feature type="binding site" evidence="9">
    <location>
        <position position="164"/>
    </location>
    <ligand>
        <name>Mn(2+)</name>
        <dbReference type="ChEBI" id="CHEBI:29035"/>
    </ligand>
</feature>
<comment type="similarity">
    <text evidence="2 10">Belongs to the iron/manganese superoxide dismutase family.</text>
</comment>
<evidence type="ECO:0000256" key="2">
    <source>
        <dbReference type="ARBA" id="ARBA00008714"/>
    </source>
</evidence>
<dbReference type="InterPro" id="IPR036324">
    <property type="entry name" value="Mn/Fe_SOD_N_sf"/>
</dbReference>
<feature type="binding site" evidence="9">
    <location>
        <position position="27"/>
    </location>
    <ligand>
        <name>Mn(2+)</name>
        <dbReference type="ChEBI" id="CHEBI:29035"/>
    </ligand>
</feature>
<dbReference type="AlphaFoldDB" id="A0A5E4NKE6"/>
<sequence length="198" mass="23219">MSFTLPELPYEQQALEPYISAKTLDFHYNKHHKGYLDKLNTLVKDTDYEHMELKELIVKAQGDLPIFNNAAQVWNHNFYWSSIQKNGGGKPKEDTLIAKKIKDDLGGFEKFTEMFSEHGVNQFGSGWVWLVLENNKLKITKTSNADLPLTHNQVPLLTMDVWEHAYYLDCQNRRVDYIKVFLDHLINWDFAEENLKRV</sequence>
<proteinExistence type="inferred from homology"/>
<evidence type="ECO:0000256" key="5">
    <source>
        <dbReference type="ARBA" id="ARBA00023002"/>
    </source>
</evidence>
<dbReference type="PANTHER" id="PTHR42769">
    <property type="entry name" value="SUPEROXIDE DISMUTASE"/>
    <property type="match status" value="1"/>
</dbReference>
<dbReference type="PROSITE" id="PS00088">
    <property type="entry name" value="SOD_MN"/>
    <property type="match status" value="1"/>
</dbReference>
<dbReference type="Gene3D" id="1.10.287.990">
    <property type="entry name" value="Fe,Mn superoxide dismutase (SOD) domain"/>
    <property type="match status" value="1"/>
</dbReference>
<evidence type="ECO:0000313" key="13">
    <source>
        <dbReference type="EMBL" id="VVC42864.1"/>
    </source>
</evidence>
<evidence type="ECO:0000256" key="4">
    <source>
        <dbReference type="ARBA" id="ARBA00022723"/>
    </source>
</evidence>
<dbReference type="InterPro" id="IPR001189">
    <property type="entry name" value="Mn/Fe_SOD"/>
</dbReference>
<dbReference type="OrthoDB" id="239262at2759"/>
<dbReference type="GO" id="GO:0004784">
    <property type="term" value="F:superoxide dismutase activity"/>
    <property type="evidence" value="ECO:0007669"/>
    <property type="project" value="UniProtKB-EC"/>
</dbReference>
<gene>
    <name evidence="13" type="ORF">CINCED_3A008790</name>
</gene>
<evidence type="ECO:0000259" key="11">
    <source>
        <dbReference type="Pfam" id="PF00081"/>
    </source>
</evidence>
<evidence type="ECO:0000256" key="6">
    <source>
        <dbReference type="ARBA" id="ARBA00023004"/>
    </source>
</evidence>
<dbReference type="PIRSF" id="PIRSF000349">
    <property type="entry name" value="SODismutase"/>
    <property type="match status" value="1"/>
</dbReference>
<protein>
    <recommendedName>
        <fullName evidence="3 10">Superoxide dismutase</fullName>
        <ecNumber evidence="3 10">1.15.1.1</ecNumber>
    </recommendedName>
</protein>
<evidence type="ECO:0000256" key="3">
    <source>
        <dbReference type="ARBA" id="ARBA00012682"/>
    </source>
</evidence>
<keyword evidence="6" id="KW-0408">Iron</keyword>
<evidence type="ECO:0000256" key="8">
    <source>
        <dbReference type="ARBA" id="ARBA00049204"/>
    </source>
</evidence>
<dbReference type="FunFam" id="1.10.287.990:FF:000002">
    <property type="entry name" value="Superoxide dismutase"/>
    <property type="match status" value="1"/>
</dbReference>
<dbReference type="InterPro" id="IPR019832">
    <property type="entry name" value="Mn/Fe_SOD_C"/>
</dbReference>
<dbReference type="SUPFAM" id="SSF46609">
    <property type="entry name" value="Fe,Mn superoxide dismutase (SOD), N-terminal domain"/>
    <property type="match status" value="1"/>
</dbReference>
<dbReference type="InterPro" id="IPR036314">
    <property type="entry name" value="SOD_C_sf"/>
</dbReference>
<keyword evidence="4 9" id="KW-0479">Metal-binding</keyword>
<dbReference type="GO" id="GO:0046872">
    <property type="term" value="F:metal ion binding"/>
    <property type="evidence" value="ECO:0007669"/>
    <property type="project" value="UniProtKB-KW"/>
</dbReference>
<dbReference type="InterPro" id="IPR019831">
    <property type="entry name" value="Mn/Fe_SOD_N"/>
</dbReference>
<comment type="function">
    <text evidence="1">Destroys superoxide anion radicals which are normally produced within the cells and which are toxic to biological systems.</text>
</comment>
<keyword evidence="14" id="KW-1185">Reference proteome</keyword>
<dbReference type="Pfam" id="PF02777">
    <property type="entry name" value="Sod_Fe_C"/>
    <property type="match status" value="1"/>
</dbReference>
<feature type="binding site" evidence="9">
    <location>
        <position position="160"/>
    </location>
    <ligand>
        <name>Mn(2+)</name>
        <dbReference type="ChEBI" id="CHEBI:29035"/>
    </ligand>
</feature>
<accession>A0A5E4NKE6</accession>
<dbReference type="PANTHER" id="PTHR42769:SF3">
    <property type="entry name" value="SUPEROXIDE DISMUTASE [FE] 2, CHLOROPLASTIC"/>
    <property type="match status" value="1"/>
</dbReference>
<dbReference type="Gene3D" id="3.55.40.20">
    <property type="entry name" value="Iron/manganese superoxide dismutase, C-terminal domain"/>
    <property type="match status" value="1"/>
</dbReference>
<keyword evidence="5 10" id="KW-0560">Oxidoreductase</keyword>
<name>A0A5E4NKE6_9HEMI</name>
<reference evidence="13 14" key="1">
    <citation type="submission" date="2019-08" db="EMBL/GenBank/DDBJ databases">
        <authorList>
            <person name="Alioto T."/>
            <person name="Alioto T."/>
            <person name="Gomez Garrido J."/>
        </authorList>
    </citation>
    <scope>NUCLEOTIDE SEQUENCE [LARGE SCALE GENOMIC DNA]</scope>
</reference>
<evidence type="ECO:0000313" key="14">
    <source>
        <dbReference type="Proteomes" id="UP000325440"/>
    </source>
</evidence>
<evidence type="ECO:0000256" key="9">
    <source>
        <dbReference type="PIRSR" id="PIRSR000349-1"/>
    </source>
</evidence>
<dbReference type="EMBL" id="CABPRJ010002023">
    <property type="protein sequence ID" value="VVC42864.1"/>
    <property type="molecule type" value="Genomic_DNA"/>
</dbReference>
<dbReference type="EC" id="1.15.1.1" evidence="3 10"/>
<dbReference type="SUPFAM" id="SSF54719">
    <property type="entry name" value="Fe,Mn superoxide dismutase (SOD), C-terminal domain"/>
    <property type="match status" value="1"/>
</dbReference>
<evidence type="ECO:0000256" key="7">
    <source>
        <dbReference type="ARBA" id="ARBA00023211"/>
    </source>
</evidence>
<comment type="function">
    <text evidence="10">Destroys radicals which are normally produced within the cells and which are toxic to biological systems.</text>
</comment>
<evidence type="ECO:0000259" key="12">
    <source>
        <dbReference type="Pfam" id="PF02777"/>
    </source>
</evidence>
<dbReference type="InterPro" id="IPR019833">
    <property type="entry name" value="Mn/Fe_SOD_BS"/>
</dbReference>